<dbReference type="Proteomes" id="UP000583929">
    <property type="component" value="Unassembled WGS sequence"/>
</dbReference>
<dbReference type="EMBL" id="JAATIQ010000021">
    <property type="protein sequence ID" value="KAF4399657.1"/>
    <property type="molecule type" value="Genomic_DNA"/>
</dbReference>
<keyword evidence="2" id="KW-1185">Reference proteome</keyword>
<evidence type="ECO:0000313" key="1">
    <source>
        <dbReference type="EMBL" id="KAF4399657.1"/>
    </source>
</evidence>
<protein>
    <submittedName>
        <fullName evidence="1">Uncharacterized protein</fullName>
    </submittedName>
</protein>
<comment type="caution">
    <text evidence="1">The sequence shown here is derived from an EMBL/GenBank/DDBJ whole genome shotgun (WGS) entry which is preliminary data.</text>
</comment>
<dbReference type="AlphaFoldDB" id="A0A7J6HWF4"/>
<accession>A0A7J6HWF4</accession>
<sequence>MSSFCRAMELKNCCNTNINGYERIMFCSVLLFPSGSRWKMLWTKIMKEKKKILIKDQPLTPKMSPDLSRLDLLFHQGFSRRMKWEDKERIWIKGFKMIKCNQQFEPIIYKLSNSFEENRERKSWKIETFFVSINVLMAGTT</sequence>
<name>A0A7J6HWF4_CANSA</name>
<organism evidence="1 2">
    <name type="scientific">Cannabis sativa</name>
    <name type="common">Hemp</name>
    <name type="synonym">Marijuana</name>
    <dbReference type="NCBI Taxonomy" id="3483"/>
    <lineage>
        <taxon>Eukaryota</taxon>
        <taxon>Viridiplantae</taxon>
        <taxon>Streptophyta</taxon>
        <taxon>Embryophyta</taxon>
        <taxon>Tracheophyta</taxon>
        <taxon>Spermatophyta</taxon>
        <taxon>Magnoliopsida</taxon>
        <taxon>eudicotyledons</taxon>
        <taxon>Gunneridae</taxon>
        <taxon>Pentapetalae</taxon>
        <taxon>rosids</taxon>
        <taxon>fabids</taxon>
        <taxon>Rosales</taxon>
        <taxon>Cannabaceae</taxon>
        <taxon>Cannabis</taxon>
    </lineage>
</organism>
<reference evidence="1 2" key="1">
    <citation type="journal article" date="2020" name="bioRxiv">
        <title>Sequence and annotation of 42 cannabis genomes reveals extensive copy number variation in cannabinoid synthesis and pathogen resistance genes.</title>
        <authorList>
            <person name="Mckernan K.J."/>
            <person name="Helbert Y."/>
            <person name="Kane L.T."/>
            <person name="Ebling H."/>
            <person name="Zhang L."/>
            <person name="Liu B."/>
            <person name="Eaton Z."/>
            <person name="Mclaughlin S."/>
            <person name="Kingan S."/>
            <person name="Baybayan P."/>
            <person name="Concepcion G."/>
            <person name="Jordan M."/>
            <person name="Riva A."/>
            <person name="Barbazuk W."/>
            <person name="Harkins T."/>
        </authorList>
    </citation>
    <scope>NUCLEOTIDE SEQUENCE [LARGE SCALE GENOMIC DNA]</scope>
    <source>
        <strain evidence="2">cv. Jamaican Lion 4</strain>
        <tissue evidence="1">Leaf</tissue>
    </source>
</reference>
<proteinExistence type="predicted"/>
<gene>
    <name evidence="1" type="ORF">G4B88_022740</name>
</gene>
<evidence type="ECO:0000313" key="2">
    <source>
        <dbReference type="Proteomes" id="UP000583929"/>
    </source>
</evidence>